<evidence type="ECO:0000256" key="3">
    <source>
        <dbReference type="ARBA" id="ARBA00022448"/>
    </source>
</evidence>
<feature type="transmembrane region" description="Helical" evidence="8">
    <location>
        <begin position="147"/>
        <end position="171"/>
    </location>
</feature>
<keyword evidence="5 8" id="KW-0812">Transmembrane</keyword>
<dbReference type="InterPro" id="IPR004761">
    <property type="entry name" value="Spore_GerAB"/>
</dbReference>
<evidence type="ECO:0000256" key="1">
    <source>
        <dbReference type="ARBA" id="ARBA00004141"/>
    </source>
</evidence>
<keyword evidence="3" id="KW-0813">Transport</keyword>
<feature type="transmembrane region" description="Helical" evidence="8">
    <location>
        <begin position="12"/>
        <end position="34"/>
    </location>
</feature>
<comment type="caution">
    <text evidence="9">The sequence shown here is derived from an EMBL/GenBank/DDBJ whole genome shotgun (WGS) entry which is preliminary data.</text>
</comment>
<dbReference type="Proteomes" id="UP000196594">
    <property type="component" value="Unassembled WGS sequence"/>
</dbReference>
<keyword evidence="7 8" id="KW-0472">Membrane</keyword>
<organism evidence="9 10">
    <name type="scientific">Solibacillus kalamii</name>
    <dbReference type="NCBI Taxonomy" id="1748298"/>
    <lineage>
        <taxon>Bacteria</taxon>
        <taxon>Bacillati</taxon>
        <taxon>Bacillota</taxon>
        <taxon>Bacilli</taxon>
        <taxon>Bacillales</taxon>
        <taxon>Caryophanaceae</taxon>
        <taxon>Solibacillus</taxon>
    </lineage>
</organism>
<reference evidence="9 10" key="1">
    <citation type="journal article" date="2017" name="Int. J. Syst. Evol. Microbiol.">
        <title>Solibacillus kalamii sp. nov., isolated from a high-efficiency particulate arrestance filter system used in the International Space Station.</title>
        <authorList>
            <person name="Checinska Sielaff A."/>
            <person name="Kumar R.M."/>
            <person name="Pal D."/>
            <person name="Mayilraj S."/>
            <person name="Venkateswaran K."/>
        </authorList>
    </citation>
    <scope>NUCLEOTIDE SEQUENCE [LARGE SCALE GENOMIC DNA]</scope>
    <source>
        <strain evidence="9 10">ISSFR-015</strain>
    </source>
</reference>
<keyword evidence="10" id="KW-1185">Reference proteome</keyword>
<evidence type="ECO:0000313" key="9">
    <source>
        <dbReference type="EMBL" id="OUZ39654.1"/>
    </source>
</evidence>
<sequence length="370" mass="42829">MKNMLQINPTQTFNAPLLFFIISSAQIGVGVHGFQSIIYKDAKQDAWISIIISFIVAHFIVFIIFKTLELYESNDIYGVNLDLFGKYLGNFINLTYIVYCGMAYFAIIKNYTDVINTWVFPGLSSSFITITLLITVGYAFTGGLRVIIGVCFFSFFLSLWILIVLLFPIEYSNVNYLLPVLDNDFVSLLKGAYSMTLTIVGFEIINTVYPYVKEKNKAQKFVHFGLLFTLAIYLFVMLVTLTFFSGEQLEKTIWATLSLFSIVRLPFLERIELITVCYWMMIILPNLCLFAWSAYRGVSRIINITDKKFVVIFSLFIFLGSLIVETRFEINTFNNYFGYYAFYIVFAYPVLLYFIALLKKKVFKRQARRE</sequence>
<feature type="transmembrane region" description="Helical" evidence="8">
    <location>
        <begin position="273"/>
        <end position="295"/>
    </location>
</feature>
<dbReference type="PANTHER" id="PTHR34975:SF2">
    <property type="entry name" value="SPORE GERMINATION PROTEIN A2"/>
    <property type="match status" value="1"/>
</dbReference>
<feature type="transmembrane region" description="Helical" evidence="8">
    <location>
        <begin position="307"/>
        <end position="324"/>
    </location>
</feature>
<dbReference type="Gene3D" id="1.20.1740.10">
    <property type="entry name" value="Amino acid/polyamine transporter I"/>
    <property type="match status" value="1"/>
</dbReference>
<comment type="similarity">
    <text evidence="2">Belongs to the amino acid-polyamine-organocation (APC) superfamily. Spore germination protein (SGP) (TC 2.A.3.9) family.</text>
</comment>
<proteinExistence type="inferred from homology"/>
<gene>
    <name evidence="9" type="ORF">CBM15_03870</name>
</gene>
<accession>A0ABX3ZJ55</accession>
<dbReference type="Pfam" id="PF03845">
    <property type="entry name" value="Spore_permease"/>
    <property type="match status" value="1"/>
</dbReference>
<evidence type="ECO:0000256" key="2">
    <source>
        <dbReference type="ARBA" id="ARBA00007998"/>
    </source>
</evidence>
<protein>
    <submittedName>
        <fullName evidence="9">Spore gernimation protein</fullName>
    </submittedName>
</protein>
<evidence type="ECO:0000256" key="4">
    <source>
        <dbReference type="ARBA" id="ARBA00022544"/>
    </source>
</evidence>
<keyword evidence="6 8" id="KW-1133">Transmembrane helix</keyword>
<evidence type="ECO:0000256" key="5">
    <source>
        <dbReference type="ARBA" id="ARBA00022692"/>
    </source>
</evidence>
<evidence type="ECO:0000256" key="6">
    <source>
        <dbReference type="ARBA" id="ARBA00022989"/>
    </source>
</evidence>
<evidence type="ECO:0000313" key="10">
    <source>
        <dbReference type="Proteomes" id="UP000196594"/>
    </source>
</evidence>
<dbReference type="EMBL" id="NHNT01000002">
    <property type="protein sequence ID" value="OUZ39654.1"/>
    <property type="molecule type" value="Genomic_DNA"/>
</dbReference>
<comment type="subcellular location">
    <subcellularLocation>
        <location evidence="1">Membrane</location>
        <topology evidence="1">Multi-pass membrane protein</topology>
    </subcellularLocation>
</comment>
<feature type="transmembrane region" description="Helical" evidence="8">
    <location>
        <begin position="191"/>
        <end position="212"/>
    </location>
</feature>
<dbReference type="PANTHER" id="PTHR34975">
    <property type="entry name" value="SPORE GERMINATION PROTEIN A2"/>
    <property type="match status" value="1"/>
</dbReference>
<feature type="transmembrane region" description="Helical" evidence="8">
    <location>
        <begin position="87"/>
        <end position="107"/>
    </location>
</feature>
<evidence type="ECO:0000256" key="8">
    <source>
        <dbReference type="SAM" id="Phobius"/>
    </source>
</evidence>
<name>A0ABX3ZJ55_9BACL</name>
<keyword evidence="4" id="KW-0309">Germination</keyword>
<feature type="transmembrane region" description="Helical" evidence="8">
    <location>
        <begin position="224"/>
        <end position="244"/>
    </location>
</feature>
<feature type="transmembrane region" description="Helical" evidence="8">
    <location>
        <begin position="119"/>
        <end position="140"/>
    </location>
</feature>
<feature type="transmembrane region" description="Helical" evidence="8">
    <location>
        <begin position="336"/>
        <end position="358"/>
    </location>
</feature>
<dbReference type="NCBIfam" id="TIGR00912">
    <property type="entry name" value="2A0309"/>
    <property type="match status" value="1"/>
</dbReference>
<evidence type="ECO:0000256" key="7">
    <source>
        <dbReference type="ARBA" id="ARBA00023136"/>
    </source>
</evidence>
<feature type="transmembrane region" description="Helical" evidence="8">
    <location>
        <begin position="46"/>
        <end position="66"/>
    </location>
</feature>